<dbReference type="PROSITE" id="PS50975">
    <property type="entry name" value="ATP_GRASP"/>
    <property type="match status" value="1"/>
</dbReference>
<evidence type="ECO:0000256" key="1">
    <source>
        <dbReference type="ARBA" id="ARBA00001953"/>
    </source>
</evidence>
<comment type="function">
    <text evidence="9">Component of a biotin-dependent acyl-CoA carboxylase complex. This subunit catalyzes the ATP-dependent carboxylation of the biotin carried by the biotin carboxyl carrier (BCC) domain, resulting in the formation of carboxyl biotin. When associated with the beta1 subunit AccD1, is involved in branched amino-acid catabolism with methylcrotonyl coenzyme A as the substrate.</text>
</comment>
<evidence type="ECO:0000256" key="10">
    <source>
        <dbReference type="ARBA" id="ARBA00065901"/>
    </source>
</evidence>
<organism evidence="16 17">
    <name type="scientific">Corynebacterium variabile</name>
    <dbReference type="NCBI Taxonomy" id="1727"/>
    <lineage>
        <taxon>Bacteria</taxon>
        <taxon>Bacillati</taxon>
        <taxon>Actinomycetota</taxon>
        <taxon>Actinomycetes</taxon>
        <taxon>Mycobacteriales</taxon>
        <taxon>Corynebacteriaceae</taxon>
        <taxon>Corynebacterium</taxon>
    </lineage>
</organism>
<dbReference type="Proteomes" id="UP000182498">
    <property type="component" value="Unassembled WGS sequence"/>
</dbReference>
<evidence type="ECO:0000256" key="5">
    <source>
        <dbReference type="ARBA" id="ARBA00022840"/>
    </source>
</evidence>
<evidence type="ECO:0000256" key="8">
    <source>
        <dbReference type="ARBA" id="ARBA00048501"/>
    </source>
</evidence>
<evidence type="ECO:0000259" key="13">
    <source>
        <dbReference type="PROSITE" id="PS50968"/>
    </source>
</evidence>
<dbReference type="Pfam" id="PF00364">
    <property type="entry name" value="Biotin_lipoyl"/>
    <property type="match status" value="1"/>
</dbReference>
<name>A0A0X2NM89_9CORY</name>
<dbReference type="SUPFAM" id="SSF52440">
    <property type="entry name" value="PreATP-grasp domain"/>
    <property type="match status" value="1"/>
</dbReference>
<reference evidence="17" key="1">
    <citation type="submission" date="2015-11" db="EMBL/GenBank/DDBJ databases">
        <authorList>
            <person name="Dugat-Bony E."/>
        </authorList>
    </citation>
    <scope>NUCLEOTIDE SEQUENCE [LARGE SCALE GENOMIC DNA]</scope>
    <source>
        <strain evidence="17">Mu292</strain>
    </source>
</reference>
<evidence type="ECO:0000259" key="15">
    <source>
        <dbReference type="PROSITE" id="PS50979"/>
    </source>
</evidence>
<dbReference type="PANTHER" id="PTHR18866:SF33">
    <property type="entry name" value="METHYLCROTONOYL-COA CARBOXYLASE SUBUNIT ALPHA, MITOCHONDRIAL-RELATED"/>
    <property type="match status" value="1"/>
</dbReference>
<evidence type="ECO:0000256" key="3">
    <source>
        <dbReference type="ARBA" id="ARBA00022598"/>
    </source>
</evidence>
<evidence type="ECO:0000256" key="11">
    <source>
        <dbReference type="ARBA" id="ARBA00074050"/>
    </source>
</evidence>
<dbReference type="InterPro" id="IPR000089">
    <property type="entry name" value="Biotin_lipoyl"/>
</dbReference>
<dbReference type="GO" id="GO:0005524">
    <property type="term" value="F:ATP binding"/>
    <property type="evidence" value="ECO:0007669"/>
    <property type="project" value="UniProtKB-UniRule"/>
</dbReference>
<dbReference type="InterPro" id="IPR011761">
    <property type="entry name" value="ATP-grasp"/>
</dbReference>
<comment type="cofactor">
    <cofactor evidence="1">
        <name>biotin</name>
        <dbReference type="ChEBI" id="CHEBI:57586"/>
    </cofactor>
</comment>
<feature type="domain" description="Lipoyl-binding" evidence="13">
    <location>
        <begin position="617"/>
        <end position="691"/>
    </location>
</feature>
<dbReference type="SUPFAM" id="SSF56059">
    <property type="entry name" value="Glutathione synthetase ATP-binding domain-like"/>
    <property type="match status" value="1"/>
</dbReference>
<feature type="domain" description="ATP-grasp" evidence="14">
    <location>
        <begin position="120"/>
        <end position="325"/>
    </location>
</feature>
<dbReference type="GO" id="GO:0046872">
    <property type="term" value="F:metal ion binding"/>
    <property type="evidence" value="ECO:0007669"/>
    <property type="project" value="InterPro"/>
</dbReference>
<dbReference type="GO" id="GO:0004075">
    <property type="term" value="F:biotin carboxylase activity"/>
    <property type="evidence" value="ECO:0007669"/>
    <property type="project" value="UniProtKB-EC"/>
</dbReference>
<dbReference type="InterPro" id="IPR016185">
    <property type="entry name" value="PreATP-grasp_dom_sf"/>
</dbReference>
<dbReference type="PROSITE" id="PS00188">
    <property type="entry name" value="BIOTIN"/>
    <property type="match status" value="1"/>
</dbReference>
<dbReference type="PROSITE" id="PS50979">
    <property type="entry name" value="BC"/>
    <property type="match status" value="1"/>
</dbReference>
<dbReference type="InterPro" id="IPR011053">
    <property type="entry name" value="Single_hybrid_motif"/>
</dbReference>
<evidence type="ECO:0000313" key="16">
    <source>
        <dbReference type="EMBL" id="CUU65858.1"/>
    </source>
</evidence>
<protein>
    <recommendedName>
        <fullName evidence="11">Biotin-dependent 3-methylcrotonyl-coenzyme A carboxylase alpha1 subunit</fullName>
        <ecNumber evidence="2">6.3.4.14</ecNumber>
    </recommendedName>
</protein>
<evidence type="ECO:0000256" key="12">
    <source>
        <dbReference type="PROSITE-ProRule" id="PRU00409"/>
    </source>
</evidence>
<evidence type="ECO:0000313" key="17">
    <source>
        <dbReference type="Proteomes" id="UP000182498"/>
    </source>
</evidence>
<dbReference type="EC" id="6.3.4.14" evidence="2"/>
<dbReference type="Pfam" id="PF00289">
    <property type="entry name" value="Biotin_carb_N"/>
    <property type="match status" value="1"/>
</dbReference>
<feature type="domain" description="Biotin carboxylation" evidence="15">
    <location>
        <begin position="1"/>
        <end position="460"/>
    </location>
</feature>
<keyword evidence="17" id="KW-1185">Reference proteome</keyword>
<dbReference type="InterPro" id="IPR011054">
    <property type="entry name" value="Rudment_hybrid_motif"/>
</dbReference>
<keyword evidence="6" id="KW-0092">Biotin</keyword>
<evidence type="ECO:0000259" key="14">
    <source>
        <dbReference type="PROSITE" id="PS50975"/>
    </source>
</evidence>
<proteinExistence type="predicted"/>
<dbReference type="FunFam" id="3.40.50.20:FF:000010">
    <property type="entry name" value="Propionyl-CoA carboxylase subunit alpha"/>
    <property type="match status" value="1"/>
</dbReference>
<dbReference type="InterPro" id="IPR001882">
    <property type="entry name" value="Biotin_BS"/>
</dbReference>
<dbReference type="Pfam" id="PF02786">
    <property type="entry name" value="CPSase_L_D2"/>
    <property type="match status" value="1"/>
</dbReference>
<dbReference type="OrthoDB" id="9760256at2"/>
<dbReference type="InterPro" id="IPR050856">
    <property type="entry name" value="Biotin_carboxylase_complex"/>
</dbReference>
<dbReference type="SUPFAM" id="SSF51246">
    <property type="entry name" value="Rudiment single hybrid motif"/>
    <property type="match status" value="1"/>
</dbReference>
<sequence length="700" mass="72151">MFDTVLIANRGEIACRVIRTVRDMGLRSVAVYSDADADAPHVALADTAVRLGPAVAAESYLNIDRVIAAALASGAGAIHPGYGFLSENATFARACEDAGIVFIGPPTDAIEGMGDKITARATVEARDVPTVPGISRPGLTDAELIAGVTGTDGGAGVEFPVLIKPSAGGGGKGMHVVASPDDLADTLVGARREAASSFGDDTLFIEHFVDTPRHIEVQVMADAHGNVVHLGERECSLQRRHQKVIEEAPSALLDEETRARIGEAACDAARSCGYRGAGTVEFIVSAKRPDLFFFMEMNTRLQVEHPVTELVTGLDLVELQIRVAQGEPLPVSQGDITLTGHAIEARVYAEDPSAGFLPTGGTVTSLRWPTAPGIRVDTGIRAGQVIGSDYDPMLAKVIASGHDRAEAIGRLDAALAGTLLSGLGSDAGEGTNIDFSRYLLADDAVRDGALDTGLLDRIVGDYSVPAMPAEALVVAALTLQDTARDSAHRSGRHGAWAAVDGWRAGADHAPFRSRVAVPGTGPSDLELSGTTDLTLSVRPVDPETTAPPAVMAQVLAVAADGEDTVRVLTVASGDGHPAASRRWTSRTVPDGAGQAVAVSGPDGTWVVRPLGLDRDAADAAGGEDDVLSPMPGTVVAVRVTDGDTVTAGQPLVVLEAMKMEHALTAAHDGIVHLSCATGDKVGAGTVLATVPAALPATVPA</sequence>
<dbReference type="Gene3D" id="3.30.470.20">
    <property type="entry name" value="ATP-grasp fold, B domain"/>
    <property type="match status" value="1"/>
</dbReference>
<dbReference type="PROSITE" id="PS00866">
    <property type="entry name" value="CPSASE_1"/>
    <property type="match status" value="1"/>
</dbReference>
<dbReference type="EMBL" id="FAUH01000007">
    <property type="protein sequence ID" value="CUU65858.1"/>
    <property type="molecule type" value="Genomic_DNA"/>
</dbReference>
<dbReference type="RefSeq" id="WP_073883892.1">
    <property type="nucleotide sequence ID" value="NZ_FAUH01000007.1"/>
</dbReference>
<evidence type="ECO:0000256" key="4">
    <source>
        <dbReference type="ARBA" id="ARBA00022741"/>
    </source>
</evidence>
<dbReference type="FunFam" id="2.40.50.100:FF:000003">
    <property type="entry name" value="Acetyl-CoA carboxylase biotin carboxyl carrier protein"/>
    <property type="match status" value="1"/>
</dbReference>
<dbReference type="FunFam" id="3.30.470.20:FF:000028">
    <property type="entry name" value="Methylcrotonoyl-CoA carboxylase subunit alpha, mitochondrial"/>
    <property type="match status" value="1"/>
</dbReference>
<dbReference type="PANTHER" id="PTHR18866">
    <property type="entry name" value="CARBOXYLASE:PYRUVATE/ACETYL-COA/PROPIONYL-COA CARBOXYLASE"/>
    <property type="match status" value="1"/>
</dbReference>
<keyword evidence="4 12" id="KW-0547">Nucleotide-binding</keyword>
<dbReference type="InterPro" id="IPR005479">
    <property type="entry name" value="CPAse_ATP-bd"/>
</dbReference>
<dbReference type="Pfam" id="PF02785">
    <property type="entry name" value="Biotin_carb_C"/>
    <property type="match status" value="1"/>
</dbReference>
<dbReference type="PROSITE" id="PS50968">
    <property type="entry name" value="BIOTINYL_LIPOYL"/>
    <property type="match status" value="1"/>
</dbReference>
<comment type="catalytic activity">
    <reaction evidence="8">
        <text>N(6)-biotinyl-L-lysyl-[protein] + hydrogencarbonate + ATP = N(6)-carboxybiotinyl-L-lysyl-[protein] + ADP + phosphate + H(+)</text>
        <dbReference type="Rhea" id="RHEA:13501"/>
        <dbReference type="Rhea" id="RHEA-COMP:10505"/>
        <dbReference type="Rhea" id="RHEA-COMP:10506"/>
        <dbReference type="ChEBI" id="CHEBI:15378"/>
        <dbReference type="ChEBI" id="CHEBI:17544"/>
        <dbReference type="ChEBI" id="CHEBI:30616"/>
        <dbReference type="ChEBI" id="CHEBI:43474"/>
        <dbReference type="ChEBI" id="CHEBI:83144"/>
        <dbReference type="ChEBI" id="CHEBI:83145"/>
        <dbReference type="ChEBI" id="CHEBI:456216"/>
        <dbReference type="EC" id="6.3.4.14"/>
    </reaction>
    <physiologicalReaction direction="left-to-right" evidence="8">
        <dbReference type="Rhea" id="RHEA:13502"/>
    </physiologicalReaction>
</comment>
<dbReference type="SMART" id="SM00878">
    <property type="entry name" value="Biotin_carb_C"/>
    <property type="match status" value="1"/>
</dbReference>
<dbReference type="PROSITE" id="PS00867">
    <property type="entry name" value="CPSASE_2"/>
    <property type="match status" value="1"/>
</dbReference>
<dbReference type="CDD" id="cd06850">
    <property type="entry name" value="biotinyl_domain"/>
    <property type="match status" value="1"/>
</dbReference>
<dbReference type="InterPro" id="IPR005482">
    <property type="entry name" value="Biotin_COase_C"/>
</dbReference>
<dbReference type="Gene3D" id="2.40.50.100">
    <property type="match status" value="1"/>
</dbReference>
<evidence type="ECO:0000256" key="6">
    <source>
        <dbReference type="ARBA" id="ARBA00023267"/>
    </source>
</evidence>
<gene>
    <name evidence="16" type="ORF">CVAR292_01193</name>
</gene>
<dbReference type="InterPro" id="IPR011764">
    <property type="entry name" value="Biotin_carboxylation_dom"/>
</dbReference>
<comment type="subunit">
    <text evidence="10">The biotin-dependent acyl-CoA carboxylase complex is composed of AccA1, which contains the biotin carboxylase (BC) and biotin carboxyl carrier protein (BCCP) domains, and AccD1, which contains the carboxyl transferase (CT) domain. The AccA1/AccD1 complex forms a dodecamer.</text>
</comment>
<evidence type="ECO:0000256" key="9">
    <source>
        <dbReference type="ARBA" id="ARBA00053351"/>
    </source>
</evidence>
<dbReference type="SUPFAM" id="SSF51230">
    <property type="entry name" value="Single hybrid motif"/>
    <property type="match status" value="1"/>
</dbReference>
<keyword evidence="5 12" id="KW-0067">ATP-binding</keyword>
<comment type="pathway">
    <text evidence="7">Amino-acid degradation; L-leucine degradation.</text>
</comment>
<keyword evidence="3 16" id="KW-0436">Ligase</keyword>
<accession>A0A0X2NM89</accession>
<dbReference type="AlphaFoldDB" id="A0A0X2NM89"/>
<dbReference type="InterPro" id="IPR005481">
    <property type="entry name" value="BC-like_N"/>
</dbReference>
<evidence type="ECO:0000256" key="7">
    <source>
        <dbReference type="ARBA" id="ARBA00046317"/>
    </source>
</evidence>
<evidence type="ECO:0000256" key="2">
    <source>
        <dbReference type="ARBA" id="ARBA00013263"/>
    </source>
</evidence>